<organism evidence="1 2">
    <name type="scientific">Kibdelosporangium lantanae</name>
    <dbReference type="NCBI Taxonomy" id="1497396"/>
    <lineage>
        <taxon>Bacteria</taxon>
        <taxon>Bacillati</taxon>
        <taxon>Actinomycetota</taxon>
        <taxon>Actinomycetes</taxon>
        <taxon>Pseudonocardiales</taxon>
        <taxon>Pseudonocardiaceae</taxon>
        <taxon>Kibdelosporangium</taxon>
    </lineage>
</organism>
<evidence type="ECO:0000313" key="1">
    <source>
        <dbReference type="EMBL" id="MFD1049281.1"/>
    </source>
</evidence>
<sequence>VAYVRAGGWDVTTTTVHYAANTFVPGSLTAHRGDREILLDTETVTDLHACGDHVYWLSPLKPKKLPSLNRWRPGEKTVEILGDAQSPRCVNGVLNYLTYDRKPHLWVLSNP</sequence>
<name>A0ABW3MF33_9PSEU</name>
<keyword evidence="2" id="KW-1185">Reference proteome</keyword>
<feature type="non-terminal residue" evidence="1">
    <location>
        <position position="1"/>
    </location>
</feature>
<dbReference type="Proteomes" id="UP001597045">
    <property type="component" value="Unassembled WGS sequence"/>
</dbReference>
<proteinExistence type="predicted"/>
<evidence type="ECO:0000313" key="2">
    <source>
        <dbReference type="Proteomes" id="UP001597045"/>
    </source>
</evidence>
<reference evidence="2" key="1">
    <citation type="journal article" date="2019" name="Int. J. Syst. Evol. Microbiol.">
        <title>The Global Catalogue of Microorganisms (GCM) 10K type strain sequencing project: providing services to taxonomists for standard genome sequencing and annotation.</title>
        <authorList>
            <consortium name="The Broad Institute Genomics Platform"/>
            <consortium name="The Broad Institute Genome Sequencing Center for Infectious Disease"/>
            <person name="Wu L."/>
            <person name="Ma J."/>
        </authorList>
    </citation>
    <scope>NUCLEOTIDE SEQUENCE [LARGE SCALE GENOMIC DNA]</scope>
    <source>
        <strain evidence="2">JCM 31486</strain>
    </source>
</reference>
<gene>
    <name evidence="1" type="ORF">ACFQ1S_28955</name>
</gene>
<accession>A0ABW3MF33</accession>
<protein>
    <submittedName>
        <fullName evidence="1">Uncharacterized protein</fullName>
    </submittedName>
</protein>
<comment type="caution">
    <text evidence="1">The sequence shown here is derived from an EMBL/GenBank/DDBJ whole genome shotgun (WGS) entry which is preliminary data.</text>
</comment>
<dbReference type="EMBL" id="JBHTIS010002084">
    <property type="protein sequence ID" value="MFD1049281.1"/>
    <property type="molecule type" value="Genomic_DNA"/>
</dbReference>